<dbReference type="SMART" id="SM00342">
    <property type="entry name" value="HTH_ARAC"/>
    <property type="match status" value="1"/>
</dbReference>
<dbReference type="GO" id="GO:0043565">
    <property type="term" value="F:sequence-specific DNA binding"/>
    <property type="evidence" value="ECO:0007669"/>
    <property type="project" value="InterPro"/>
</dbReference>
<dbReference type="Gene3D" id="1.10.10.60">
    <property type="entry name" value="Homeodomain-like"/>
    <property type="match status" value="1"/>
</dbReference>
<dbReference type="PROSITE" id="PS00041">
    <property type="entry name" value="HTH_ARAC_FAMILY_1"/>
    <property type="match status" value="1"/>
</dbReference>
<keyword evidence="1" id="KW-0805">Transcription regulation</keyword>
<evidence type="ECO:0000313" key="5">
    <source>
        <dbReference type="EMBL" id="OZI77117.1"/>
    </source>
</evidence>
<dbReference type="AlphaFoldDB" id="A0A261VTF7"/>
<dbReference type="Proteomes" id="UP000216429">
    <property type="component" value="Unassembled WGS sequence"/>
</dbReference>
<sequence>MNQPLSRPKQESALPATNHIVRATCSDVVEQADALPFWQQDYTQLSSGSFRGSVESVSMRNLQVFRETMNRAVDEQAYAPQGTYVVGVPCLVQGESLWNNLHMPLDAVITLDVGTTLSFRTAEVSEIMAASIRSNIIEAYAETVEEVDWRALLRARASVEPVPAAQAERMRSRFANALNSVGAQQEQLLECGPSGYSQFELDILALCVDAMMGTRDHRAVRQSKVQRYIVDRVRDCILERPDDPPSIGELCLMLRISRRTLNQTFQHALGANPVTYARNVRLNRVRRELLHATPQQGNVSQIATRWGFDHMGRFSSHYRALFGELPSATLMRDARSSADAPAVDPLTSLLVIAP</sequence>
<dbReference type="PANTHER" id="PTHR46796:SF12">
    <property type="entry name" value="HTH-TYPE DNA-BINDING TRANSCRIPTIONAL ACTIVATOR EUTR"/>
    <property type="match status" value="1"/>
</dbReference>
<evidence type="ECO:0000256" key="1">
    <source>
        <dbReference type="ARBA" id="ARBA00023015"/>
    </source>
</evidence>
<dbReference type="GO" id="GO:0003700">
    <property type="term" value="F:DNA-binding transcription factor activity"/>
    <property type="evidence" value="ECO:0007669"/>
    <property type="project" value="InterPro"/>
</dbReference>
<dbReference type="PANTHER" id="PTHR46796">
    <property type="entry name" value="HTH-TYPE TRANSCRIPTIONAL ACTIVATOR RHAS-RELATED"/>
    <property type="match status" value="1"/>
</dbReference>
<name>A0A261VTF7_9BORD</name>
<evidence type="ECO:0000256" key="3">
    <source>
        <dbReference type="ARBA" id="ARBA00023163"/>
    </source>
</evidence>
<keyword evidence="2" id="KW-0238">DNA-binding</keyword>
<proteinExistence type="predicted"/>
<dbReference type="InterPro" id="IPR018062">
    <property type="entry name" value="HTH_AraC-typ_CS"/>
</dbReference>
<dbReference type="EMBL" id="NEVU01000001">
    <property type="protein sequence ID" value="OZI77117.1"/>
    <property type="molecule type" value="Genomic_DNA"/>
</dbReference>
<dbReference type="PROSITE" id="PS01124">
    <property type="entry name" value="HTH_ARAC_FAMILY_2"/>
    <property type="match status" value="1"/>
</dbReference>
<feature type="domain" description="HTH araC/xylS-type" evidence="4">
    <location>
        <begin position="231"/>
        <end position="332"/>
    </location>
</feature>
<organism evidence="5 6">
    <name type="scientific">Bordetella genomosp. 12</name>
    <dbReference type="NCBI Taxonomy" id="463035"/>
    <lineage>
        <taxon>Bacteria</taxon>
        <taxon>Pseudomonadati</taxon>
        <taxon>Pseudomonadota</taxon>
        <taxon>Betaproteobacteria</taxon>
        <taxon>Burkholderiales</taxon>
        <taxon>Alcaligenaceae</taxon>
        <taxon>Bordetella</taxon>
    </lineage>
</organism>
<evidence type="ECO:0000313" key="6">
    <source>
        <dbReference type="Proteomes" id="UP000216429"/>
    </source>
</evidence>
<dbReference type="OrthoDB" id="185346at2"/>
<keyword evidence="6" id="KW-1185">Reference proteome</keyword>
<dbReference type="InterPro" id="IPR050204">
    <property type="entry name" value="AraC_XylS_family_regulators"/>
</dbReference>
<gene>
    <name evidence="5" type="ORF">CAL22_00750</name>
</gene>
<dbReference type="Pfam" id="PF12833">
    <property type="entry name" value="HTH_18"/>
    <property type="match status" value="1"/>
</dbReference>
<dbReference type="InterPro" id="IPR018060">
    <property type="entry name" value="HTH_AraC"/>
</dbReference>
<evidence type="ECO:0000256" key="2">
    <source>
        <dbReference type="ARBA" id="ARBA00023125"/>
    </source>
</evidence>
<dbReference type="SUPFAM" id="SSF46689">
    <property type="entry name" value="Homeodomain-like"/>
    <property type="match status" value="1"/>
</dbReference>
<accession>A0A261VTF7</accession>
<evidence type="ECO:0000259" key="4">
    <source>
        <dbReference type="PROSITE" id="PS01124"/>
    </source>
</evidence>
<keyword evidence="3" id="KW-0804">Transcription</keyword>
<dbReference type="InterPro" id="IPR009057">
    <property type="entry name" value="Homeodomain-like_sf"/>
</dbReference>
<comment type="caution">
    <text evidence="5">The sequence shown here is derived from an EMBL/GenBank/DDBJ whole genome shotgun (WGS) entry which is preliminary data.</text>
</comment>
<reference evidence="6" key="1">
    <citation type="submission" date="2017-05" db="EMBL/GenBank/DDBJ databases">
        <title>Complete and WGS of Bordetella genogroups.</title>
        <authorList>
            <person name="Spilker T."/>
            <person name="Lipuma J."/>
        </authorList>
    </citation>
    <scope>NUCLEOTIDE SEQUENCE [LARGE SCALE GENOMIC DNA]</scope>
    <source>
        <strain evidence="6">AU6712</strain>
    </source>
</reference>
<protein>
    <recommendedName>
        <fullName evidence="4">HTH araC/xylS-type domain-containing protein</fullName>
    </recommendedName>
</protein>